<dbReference type="Pfam" id="PF03703">
    <property type="entry name" value="bPH_2"/>
    <property type="match status" value="1"/>
</dbReference>
<gene>
    <name evidence="3" type="ORF">ACFMB1_14845</name>
</gene>
<accession>A0ABW1KXX9</accession>
<keyword evidence="1" id="KW-0472">Membrane</keyword>
<evidence type="ECO:0000313" key="4">
    <source>
        <dbReference type="Proteomes" id="UP001596116"/>
    </source>
</evidence>
<name>A0ABW1KXX9_9PROT</name>
<sequence>MSGYVDKTLAGGEEIIHRANFNWTYSFFPMLWFALGAASLALIFYIQFAAGRPYESLKVAWWSAGVGGVCGALILINHLIILTTTEIVVTTYRFVYKTGLISRNTQEVSLNKIEEITLHQSIWGRILSYGKLVLRGTGVGVITLPDLDDPIRLRKIIENAKSALRSDQRERQRINSDDDD</sequence>
<dbReference type="EMBL" id="JBHPON010000002">
    <property type="protein sequence ID" value="MFC6036834.1"/>
    <property type="molecule type" value="Genomic_DNA"/>
</dbReference>
<keyword evidence="1" id="KW-0812">Transmembrane</keyword>
<evidence type="ECO:0000313" key="3">
    <source>
        <dbReference type="EMBL" id="MFC6036834.1"/>
    </source>
</evidence>
<organism evidence="3 4">
    <name type="scientific">Hyphococcus aureus</name>
    <dbReference type="NCBI Taxonomy" id="2666033"/>
    <lineage>
        <taxon>Bacteria</taxon>
        <taxon>Pseudomonadati</taxon>
        <taxon>Pseudomonadota</taxon>
        <taxon>Alphaproteobacteria</taxon>
        <taxon>Parvularculales</taxon>
        <taxon>Parvularculaceae</taxon>
        <taxon>Hyphococcus</taxon>
    </lineage>
</organism>
<dbReference type="InterPro" id="IPR005182">
    <property type="entry name" value="YdbS-like_PH"/>
</dbReference>
<feature type="transmembrane region" description="Helical" evidence="1">
    <location>
        <begin position="27"/>
        <end position="48"/>
    </location>
</feature>
<dbReference type="PANTHER" id="PTHR37938">
    <property type="entry name" value="BLL0215 PROTEIN"/>
    <property type="match status" value="1"/>
</dbReference>
<reference evidence="3 4" key="1">
    <citation type="submission" date="2024-09" db="EMBL/GenBank/DDBJ databases">
        <authorList>
            <person name="Zhang Z.-H."/>
        </authorList>
    </citation>
    <scope>NUCLEOTIDE SEQUENCE [LARGE SCALE GENOMIC DNA]</scope>
    <source>
        <strain evidence="3 4">HHTR114</strain>
    </source>
</reference>
<dbReference type="Proteomes" id="UP001596116">
    <property type="component" value="Unassembled WGS sequence"/>
</dbReference>
<keyword evidence="1" id="KW-1133">Transmembrane helix</keyword>
<comment type="caution">
    <text evidence="3">The sequence shown here is derived from an EMBL/GenBank/DDBJ whole genome shotgun (WGS) entry which is preliminary data.</text>
</comment>
<keyword evidence="4" id="KW-1185">Reference proteome</keyword>
<protein>
    <submittedName>
        <fullName evidence="3">PH domain-containing protein</fullName>
    </submittedName>
</protein>
<feature type="transmembrane region" description="Helical" evidence="1">
    <location>
        <begin position="60"/>
        <end position="81"/>
    </location>
</feature>
<proteinExistence type="predicted"/>
<dbReference type="RefSeq" id="WP_379881918.1">
    <property type="nucleotide sequence ID" value="NZ_JBHPON010000002.1"/>
</dbReference>
<feature type="domain" description="YdbS-like PH" evidence="2">
    <location>
        <begin position="84"/>
        <end position="157"/>
    </location>
</feature>
<dbReference type="PANTHER" id="PTHR37938:SF1">
    <property type="entry name" value="BLL0215 PROTEIN"/>
    <property type="match status" value="1"/>
</dbReference>
<evidence type="ECO:0000259" key="2">
    <source>
        <dbReference type="Pfam" id="PF03703"/>
    </source>
</evidence>
<evidence type="ECO:0000256" key="1">
    <source>
        <dbReference type="SAM" id="Phobius"/>
    </source>
</evidence>